<evidence type="ECO:0000313" key="10">
    <source>
        <dbReference type="Proteomes" id="UP000696280"/>
    </source>
</evidence>
<feature type="transmembrane region" description="Helical" evidence="7">
    <location>
        <begin position="189"/>
        <end position="210"/>
    </location>
</feature>
<dbReference type="PANTHER" id="PTHR23501">
    <property type="entry name" value="MAJOR FACILITATOR SUPERFAMILY"/>
    <property type="match status" value="1"/>
</dbReference>
<evidence type="ECO:0000256" key="5">
    <source>
        <dbReference type="ARBA" id="ARBA00023136"/>
    </source>
</evidence>
<feature type="region of interest" description="Disordered" evidence="6">
    <location>
        <begin position="1"/>
        <end position="61"/>
    </location>
</feature>
<feature type="domain" description="Major facilitator superfamily (MFS) profile" evidence="8">
    <location>
        <begin position="94"/>
        <end position="586"/>
    </location>
</feature>
<feature type="transmembrane region" description="Helical" evidence="7">
    <location>
        <begin position="391"/>
        <end position="413"/>
    </location>
</feature>
<evidence type="ECO:0000256" key="7">
    <source>
        <dbReference type="SAM" id="Phobius"/>
    </source>
</evidence>
<sequence>MSTKSVKSDQVSSIQISAMSTKSGISEPGSTPRVSPMSTEVDMSEKIPVQSRSSVSDDGKDLKTKRSVTFMPELESNDVKTTDPRTPLLQHKIIMFALCATVFAVSLDTFIMTNTLPTIAKDFDISDAGFAWIGSAYMLGFGVVVPFWANISNVFGRRVILIITSAVFFIGTVIGALSKNIAILLGGRAVQGIGGGGLVVLANICVGDLFSVRERGLYFGVVGAVTAVASASGPTIGGVLSEKASWRWCFWILVPFNVMSFVVLVFFLKLDSPKIPLLEGLKRVDWLGSITIVGATLMLLIGLQMGGTSAPWNSLLVILLITFGALGFVFFVVVEWKIAKPPLMPLKFFNRISTISTLGVNISQSFITTGCTYFLPLYFQIVLNASPIMSGVYFLPTTAVLALFFIFVGYVVKRTGKYKLLIQVGAAALFLSTGLFIHLQPHADWPLIILTEVLIAIGLGLTYQAPLIAFHAQIDEADVAAGTSAFQFIKTLSQTMSVIFGQVIFQSQIQRQADILQVAGLPASYISSLSSGNAISTAAISSRINHEQQKAVRTVMTTAFNDMWIFYAVVAFLGFVASFGIRKVKL</sequence>
<evidence type="ECO:0000256" key="3">
    <source>
        <dbReference type="ARBA" id="ARBA00022692"/>
    </source>
</evidence>
<feature type="compositionally biased region" description="Polar residues" evidence="6">
    <location>
        <begin position="1"/>
        <end position="38"/>
    </location>
</feature>
<dbReference type="Gene3D" id="1.20.1720.10">
    <property type="entry name" value="Multidrug resistance protein D"/>
    <property type="match status" value="1"/>
</dbReference>
<feature type="transmembrane region" description="Helical" evidence="7">
    <location>
        <begin position="248"/>
        <end position="268"/>
    </location>
</feature>
<dbReference type="PANTHER" id="PTHR23501:SF102">
    <property type="entry name" value="DRUG TRANSPORTER, PUTATIVE (AFU_ORTHOLOGUE AFUA_3G08530)-RELATED"/>
    <property type="match status" value="1"/>
</dbReference>
<proteinExistence type="inferred from homology"/>
<feature type="transmembrane region" description="Helical" evidence="7">
    <location>
        <begin position="284"/>
        <end position="303"/>
    </location>
</feature>
<dbReference type="SUPFAM" id="SSF103473">
    <property type="entry name" value="MFS general substrate transporter"/>
    <property type="match status" value="1"/>
</dbReference>
<dbReference type="Gene3D" id="1.20.1250.20">
    <property type="entry name" value="MFS general substrate transporter like domains"/>
    <property type="match status" value="1"/>
</dbReference>
<accession>A0A9N9PMI5</accession>
<keyword evidence="5 7" id="KW-0472">Membrane</keyword>
<comment type="caution">
    <text evidence="9">The sequence shown here is derived from an EMBL/GenBank/DDBJ whole genome shotgun (WGS) entry which is preliminary data.</text>
</comment>
<evidence type="ECO:0000256" key="6">
    <source>
        <dbReference type="SAM" id="MobiDB-lite"/>
    </source>
</evidence>
<evidence type="ECO:0000259" key="8">
    <source>
        <dbReference type="PROSITE" id="PS50850"/>
    </source>
</evidence>
<dbReference type="Proteomes" id="UP000696280">
    <property type="component" value="Unassembled WGS sequence"/>
</dbReference>
<dbReference type="PRINTS" id="PR01036">
    <property type="entry name" value="TCRTETB"/>
</dbReference>
<feature type="transmembrane region" description="Helical" evidence="7">
    <location>
        <begin position="355"/>
        <end position="379"/>
    </location>
</feature>
<evidence type="ECO:0000256" key="2">
    <source>
        <dbReference type="ARBA" id="ARBA00007520"/>
    </source>
</evidence>
<feature type="transmembrane region" description="Helical" evidence="7">
    <location>
        <begin position="445"/>
        <end position="463"/>
    </location>
</feature>
<feature type="transmembrane region" description="Helical" evidence="7">
    <location>
        <begin position="217"/>
        <end position="236"/>
    </location>
</feature>
<name>A0A9N9PMI5_9HELO</name>
<protein>
    <recommendedName>
        <fullName evidence="8">Major facilitator superfamily (MFS) profile domain-containing protein</fullName>
    </recommendedName>
</protein>
<dbReference type="GO" id="GO:0005886">
    <property type="term" value="C:plasma membrane"/>
    <property type="evidence" value="ECO:0007669"/>
    <property type="project" value="TreeGrafter"/>
</dbReference>
<keyword evidence="4 7" id="KW-1133">Transmembrane helix</keyword>
<comment type="subcellular location">
    <subcellularLocation>
        <location evidence="1">Membrane</location>
        <topology evidence="1">Multi-pass membrane protein</topology>
    </subcellularLocation>
</comment>
<comment type="similarity">
    <text evidence="2">Belongs to the major facilitator superfamily. TCR/Tet family.</text>
</comment>
<feature type="transmembrane region" description="Helical" evidence="7">
    <location>
        <begin position="315"/>
        <end position="334"/>
    </location>
</feature>
<organism evidence="9 10">
    <name type="scientific">Hymenoscyphus fraxineus</name>
    <dbReference type="NCBI Taxonomy" id="746836"/>
    <lineage>
        <taxon>Eukaryota</taxon>
        <taxon>Fungi</taxon>
        <taxon>Dikarya</taxon>
        <taxon>Ascomycota</taxon>
        <taxon>Pezizomycotina</taxon>
        <taxon>Leotiomycetes</taxon>
        <taxon>Helotiales</taxon>
        <taxon>Helotiaceae</taxon>
        <taxon>Hymenoscyphus</taxon>
    </lineage>
</organism>
<evidence type="ECO:0000313" key="9">
    <source>
        <dbReference type="EMBL" id="CAG8959674.1"/>
    </source>
</evidence>
<feature type="transmembrane region" description="Helical" evidence="7">
    <location>
        <begin position="131"/>
        <end position="151"/>
    </location>
</feature>
<dbReference type="AlphaFoldDB" id="A0A9N9PMI5"/>
<dbReference type="PROSITE" id="PS50850">
    <property type="entry name" value="MFS"/>
    <property type="match status" value="1"/>
</dbReference>
<reference evidence="9" key="1">
    <citation type="submission" date="2021-07" db="EMBL/GenBank/DDBJ databases">
        <authorList>
            <person name="Durling M."/>
        </authorList>
    </citation>
    <scope>NUCLEOTIDE SEQUENCE</scope>
</reference>
<dbReference type="InterPro" id="IPR020846">
    <property type="entry name" value="MFS_dom"/>
</dbReference>
<dbReference type="InterPro" id="IPR036259">
    <property type="entry name" value="MFS_trans_sf"/>
</dbReference>
<evidence type="ECO:0000256" key="1">
    <source>
        <dbReference type="ARBA" id="ARBA00004141"/>
    </source>
</evidence>
<feature type="transmembrane region" description="Helical" evidence="7">
    <location>
        <begin position="420"/>
        <end position="439"/>
    </location>
</feature>
<dbReference type="Pfam" id="PF07690">
    <property type="entry name" value="MFS_1"/>
    <property type="match status" value="1"/>
</dbReference>
<keyword evidence="3 7" id="KW-0812">Transmembrane</keyword>
<feature type="transmembrane region" description="Helical" evidence="7">
    <location>
        <begin position="158"/>
        <end position="177"/>
    </location>
</feature>
<dbReference type="EMBL" id="CAJVRL010000092">
    <property type="protein sequence ID" value="CAG8959674.1"/>
    <property type="molecule type" value="Genomic_DNA"/>
</dbReference>
<feature type="transmembrane region" description="Helical" evidence="7">
    <location>
        <begin position="563"/>
        <end position="581"/>
    </location>
</feature>
<gene>
    <name evidence="9" type="ORF">HYFRA_00001578</name>
</gene>
<feature type="transmembrane region" description="Helical" evidence="7">
    <location>
        <begin position="93"/>
        <end position="111"/>
    </location>
</feature>
<evidence type="ECO:0000256" key="4">
    <source>
        <dbReference type="ARBA" id="ARBA00022989"/>
    </source>
</evidence>
<dbReference type="GO" id="GO:0022857">
    <property type="term" value="F:transmembrane transporter activity"/>
    <property type="evidence" value="ECO:0007669"/>
    <property type="project" value="InterPro"/>
</dbReference>
<dbReference type="InterPro" id="IPR011701">
    <property type="entry name" value="MFS"/>
</dbReference>
<keyword evidence="10" id="KW-1185">Reference proteome</keyword>
<dbReference type="OrthoDB" id="10021397at2759"/>